<evidence type="ECO:0000313" key="3">
    <source>
        <dbReference type="Proteomes" id="UP000288805"/>
    </source>
</evidence>
<gene>
    <name evidence="2" type="ORF">CK203_028892</name>
</gene>
<comment type="caution">
    <text evidence="2">The sequence shown here is derived from an EMBL/GenBank/DDBJ whole genome shotgun (WGS) entry which is preliminary data.</text>
</comment>
<sequence length="171" mass="19613">MAGTTLSIKLNESHAHGLFYFLVFESRVYGSEEDIIDLISDLPNLKSLDNKGLQQLTSLRELWIQYCPELQFSTGSVLQCLISLKKLGIDSCGRLQSLTEAGLHHLTTLETLHIDDCPKLQYLTKERLPDSLLYLHINECPPLEQRLQFEKGQEWRYISHIPKITIGLELF</sequence>
<dbReference type="InterPro" id="IPR032675">
    <property type="entry name" value="LRR_dom_sf"/>
</dbReference>
<keyword evidence="1" id="KW-0611">Plant defense</keyword>
<evidence type="ECO:0000256" key="1">
    <source>
        <dbReference type="ARBA" id="ARBA00022821"/>
    </source>
</evidence>
<dbReference type="Gene3D" id="3.80.10.10">
    <property type="entry name" value="Ribonuclease Inhibitor"/>
    <property type="match status" value="1"/>
</dbReference>
<dbReference type="OrthoDB" id="2018467at2759"/>
<evidence type="ECO:0000313" key="2">
    <source>
        <dbReference type="EMBL" id="RVW93674.1"/>
    </source>
</evidence>
<dbReference type="EMBL" id="QGNW01000128">
    <property type="protein sequence ID" value="RVW93674.1"/>
    <property type="molecule type" value="Genomic_DNA"/>
</dbReference>
<organism evidence="2 3">
    <name type="scientific">Vitis vinifera</name>
    <name type="common">Grape</name>
    <dbReference type="NCBI Taxonomy" id="29760"/>
    <lineage>
        <taxon>Eukaryota</taxon>
        <taxon>Viridiplantae</taxon>
        <taxon>Streptophyta</taxon>
        <taxon>Embryophyta</taxon>
        <taxon>Tracheophyta</taxon>
        <taxon>Spermatophyta</taxon>
        <taxon>Magnoliopsida</taxon>
        <taxon>eudicotyledons</taxon>
        <taxon>Gunneridae</taxon>
        <taxon>Pentapetalae</taxon>
        <taxon>rosids</taxon>
        <taxon>Vitales</taxon>
        <taxon>Vitaceae</taxon>
        <taxon>Viteae</taxon>
        <taxon>Vitis</taxon>
    </lineage>
</organism>
<reference evidence="2 3" key="1">
    <citation type="journal article" date="2018" name="PLoS Genet.">
        <title>Population sequencing reveals clonal diversity and ancestral inbreeding in the grapevine cultivar Chardonnay.</title>
        <authorList>
            <person name="Roach M.J."/>
            <person name="Johnson D.L."/>
            <person name="Bohlmann J."/>
            <person name="van Vuuren H.J."/>
            <person name="Jones S.J."/>
            <person name="Pretorius I.S."/>
            <person name="Schmidt S.A."/>
            <person name="Borneman A.R."/>
        </authorList>
    </citation>
    <scope>NUCLEOTIDE SEQUENCE [LARGE SCALE GENOMIC DNA]</scope>
    <source>
        <strain evidence="3">cv. Chardonnay</strain>
        <tissue evidence="2">Leaf</tissue>
    </source>
</reference>
<dbReference type="PANTHER" id="PTHR36766:SF40">
    <property type="entry name" value="DISEASE RESISTANCE PROTEIN RGA3"/>
    <property type="match status" value="1"/>
</dbReference>
<accession>A0A438IAE5</accession>
<dbReference type="GO" id="GO:0006952">
    <property type="term" value="P:defense response"/>
    <property type="evidence" value="ECO:0007669"/>
    <property type="project" value="UniProtKB-KW"/>
</dbReference>
<name>A0A438IAE5_VITVI</name>
<protein>
    <submittedName>
        <fullName evidence="2">Uncharacterized protein</fullName>
    </submittedName>
</protein>
<dbReference type="Proteomes" id="UP000288805">
    <property type="component" value="Unassembled WGS sequence"/>
</dbReference>
<proteinExistence type="predicted"/>
<dbReference type="SUPFAM" id="SSF52058">
    <property type="entry name" value="L domain-like"/>
    <property type="match status" value="1"/>
</dbReference>
<dbReference type="AlphaFoldDB" id="A0A438IAE5"/>
<dbReference type="PANTHER" id="PTHR36766">
    <property type="entry name" value="PLANT BROAD-SPECTRUM MILDEW RESISTANCE PROTEIN RPW8"/>
    <property type="match status" value="1"/>
</dbReference>